<dbReference type="AlphaFoldDB" id="A0A645AVK4"/>
<comment type="caution">
    <text evidence="1">The sequence shown here is derived from an EMBL/GenBank/DDBJ whole genome shotgun (WGS) entry which is preliminary data.</text>
</comment>
<accession>A0A645AVK4</accession>
<name>A0A645AVK4_9ZZZZ</name>
<dbReference type="EMBL" id="VSSQ01015948">
    <property type="protein sequence ID" value="MPM56826.1"/>
    <property type="molecule type" value="Genomic_DNA"/>
</dbReference>
<proteinExistence type="predicted"/>
<reference evidence="1" key="1">
    <citation type="submission" date="2019-08" db="EMBL/GenBank/DDBJ databases">
        <authorList>
            <person name="Kucharzyk K."/>
            <person name="Murdoch R.W."/>
            <person name="Higgins S."/>
            <person name="Loffler F."/>
        </authorList>
    </citation>
    <scope>NUCLEOTIDE SEQUENCE</scope>
</reference>
<organism evidence="1">
    <name type="scientific">bioreactor metagenome</name>
    <dbReference type="NCBI Taxonomy" id="1076179"/>
    <lineage>
        <taxon>unclassified sequences</taxon>
        <taxon>metagenomes</taxon>
        <taxon>ecological metagenomes</taxon>
    </lineage>
</organism>
<evidence type="ECO:0000313" key="1">
    <source>
        <dbReference type="EMBL" id="MPM56826.1"/>
    </source>
</evidence>
<gene>
    <name evidence="1" type="ORF">SDC9_103641</name>
</gene>
<sequence length="165" mass="18960">MRALAPLPELLPVVQVAGDPQSEFFGGLHRLERRRRRTGRDRGRDAGGVEPVRAVKDFFPVEIRGRDFRDRRVCAVVDDLRRSHTGTGLRVIDADPLAAAPDERSVDTESAKLPKRRIRHRVLGERRYERDRLSVVRERDGDVCLGASECRRQRRALKEEFAARR</sequence>
<protein>
    <submittedName>
        <fullName evidence="1">Uncharacterized protein</fullName>
    </submittedName>
</protein>